<reference evidence="3" key="1">
    <citation type="submission" date="2016-10" db="EMBL/GenBank/DDBJ databases">
        <authorList>
            <person name="Varghese N."/>
            <person name="Submissions S."/>
        </authorList>
    </citation>
    <scope>NUCLEOTIDE SEQUENCE [LARGE SCALE GENOMIC DNA]</scope>
    <source>
        <strain evidence="3">DSM 40318</strain>
    </source>
</reference>
<dbReference type="GO" id="GO:0003677">
    <property type="term" value="F:DNA binding"/>
    <property type="evidence" value="ECO:0007669"/>
    <property type="project" value="InterPro"/>
</dbReference>
<dbReference type="InterPro" id="IPR001387">
    <property type="entry name" value="Cro/C1-type_HTH"/>
</dbReference>
<dbReference type="EMBL" id="FNST01000002">
    <property type="protein sequence ID" value="SED62789.1"/>
    <property type="molecule type" value="Genomic_DNA"/>
</dbReference>
<organism evidence="2 3">
    <name type="scientific">Streptomyces melanosporofaciens</name>
    <dbReference type="NCBI Taxonomy" id="67327"/>
    <lineage>
        <taxon>Bacteria</taxon>
        <taxon>Bacillati</taxon>
        <taxon>Actinomycetota</taxon>
        <taxon>Actinomycetes</taxon>
        <taxon>Kitasatosporales</taxon>
        <taxon>Streptomycetaceae</taxon>
        <taxon>Streptomyces</taxon>
        <taxon>Streptomyces violaceusniger group</taxon>
    </lineage>
</organism>
<accession>A0A1H5C7J0</accession>
<evidence type="ECO:0000259" key="1">
    <source>
        <dbReference type="PROSITE" id="PS50943"/>
    </source>
</evidence>
<dbReference type="InterPro" id="IPR041413">
    <property type="entry name" value="MLTR_LBD"/>
</dbReference>
<dbReference type="PROSITE" id="PS50943">
    <property type="entry name" value="HTH_CROC1"/>
    <property type="match status" value="1"/>
</dbReference>
<feature type="domain" description="HTH cro/C1-type" evidence="1">
    <location>
        <begin position="34"/>
        <end position="81"/>
    </location>
</feature>
<dbReference type="Gene3D" id="3.30.450.180">
    <property type="match status" value="1"/>
</dbReference>
<dbReference type="Pfam" id="PF13560">
    <property type="entry name" value="HTH_31"/>
    <property type="match status" value="1"/>
</dbReference>
<protein>
    <submittedName>
        <fullName evidence="2">Helix-turn-helix domain-containing protein</fullName>
    </submittedName>
</protein>
<dbReference type="PANTHER" id="PTHR35010:SF2">
    <property type="entry name" value="BLL4672 PROTEIN"/>
    <property type="match status" value="1"/>
</dbReference>
<dbReference type="SMART" id="SM00530">
    <property type="entry name" value="HTH_XRE"/>
    <property type="match status" value="1"/>
</dbReference>
<dbReference type="InterPro" id="IPR010982">
    <property type="entry name" value="Lambda_DNA-bd_dom_sf"/>
</dbReference>
<dbReference type="SUPFAM" id="SSF47413">
    <property type="entry name" value="lambda repressor-like DNA-binding domains"/>
    <property type="match status" value="1"/>
</dbReference>
<dbReference type="CDD" id="cd00093">
    <property type="entry name" value="HTH_XRE"/>
    <property type="match status" value="1"/>
</dbReference>
<sequence>MADNDLGDFLRSSRSGLRPEEVGMASYGTRRVPGLRREEVAVLAGINADYYTRLEQGRERRPSPQVLDALSRALRLDDDARGHLYRLAGTVPDDPAVRVPDQVSPGLRQLMDGYPHTPAFVLNRTLDMLATNALADALYSPFHPADNLARMAFADPAGRTFYQDWDRAAQATVANLRQAAGYEPHNPRLHWLVDTLTENSADFARLWGSHTVRGKTQEAKRFLHPDVGPLTLSYQAFDVREAPGQQLVIYHAEPGTSSAEALHLLGSIHATRTRPSPHGADRT</sequence>
<evidence type="ECO:0000313" key="2">
    <source>
        <dbReference type="EMBL" id="SED62789.1"/>
    </source>
</evidence>
<name>A0A1H5C7J0_STRMJ</name>
<gene>
    <name evidence="2" type="ORF">SAMN04490356_9272</name>
</gene>
<dbReference type="PANTHER" id="PTHR35010">
    <property type="entry name" value="BLL4672 PROTEIN-RELATED"/>
    <property type="match status" value="1"/>
</dbReference>
<proteinExistence type="predicted"/>
<dbReference type="Gene3D" id="1.10.260.40">
    <property type="entry name" value="lambda repressor-like DNA-binding domains"/>
    <property type="match status" value="1"/>
</dbReference>
<dbReference type="RefSeq" id="WP_167746542.1">
    <property type="nucleotide sequence ID" value="NZ_FNST01000002.1"/>
</dbReference>
<dbReference type="Pfam" id="PF17765">
    <property type="entry name" value="MLTR_LBD"/>
    <property type="match status" value="1"/>
</dbReference>
<dbReference type="AlphaFoldDB" id="A0A1H5C7J0"/>
<evidence type="ECO:0000313" key="3">
    <source>
        <dbReference type="Proteomes" id="UP000198609"/>
    </source>
</evidence>
<dbReference type="Proteomes" id="UP000198609">
    <property type="component" value="Unassembled WGS sequence"/>
</dbReference>
<keyword evidence="3" id="KW-1185">Reference proteome</keyword>